<sequence length="90" mass="10340">MEDAAVELEVWSAHHAPAFAQQFRQNHLQRRRDRNCLTQSEFRKGQRRGMHDLKAQMAAMKAAIADIFTEVRQDDRPEPQGKIRQAAVAA</sequence>
<gene>
    <name evidence="2" type="ORF">FOVG_16729</name>
</gene>
<feature type="region of interest" description="Disordered" evidence="1">
    <location>
        <begin position="71"/>
        <end position="90"/>
    </location>
</feature>
<dbReference type="EMBL" id="JH651002">
    <property type="protein sequence ID" value="EXA32062.1"/>
    <property type="molecule type" value="Genomic_DNA"/>
</dbReference>
<evidence type="ECO:0000256" key="1">
    <source>
        <dbReference type="SAM" id="MobiDB-lite"/>
    </source>
</evidence>
<accession>W9NPZ3</accession>
<protein>
    <submittedName>
        <fullName evidence="2">Uncharacterized protein</fullName>
    </submittedName>
</protein>
<feature type="compositionally biased region" description="Basic and acidic residues" evidence="1">
    <location>
        <begin position="71"/>
        <end position="81"/>
    </location>
</feature>
<reference evidence="2" key="2">
    <citation type="submission" date="2012-05" db="EMBL/GenBank/DDBJ databases">
        <title>Annotation of the Genome Sequence of Fusarium oxysporum HDV247.</title>
        <authorList>
            <consortium name="The Broad Institute Genomics Platform"/>
            <person name="Ma L.-J."/>
            <person name="Corby-Kistler H."/>
            <person name="Broz K."/>
            <person name="Gale L.R."/>
            <person name="Jonkers W."/>
            <person name="O'Donnell K."/>
            <person name="Ploetz R."/>
            <person name="Steinberg C."/>
            <person name="Schwartz D.C."/>
            <person name="VanEtten H."/>
            <person name="Zhou S."/>
            <person name="Young S.K."/>
            <person name="Zeng Q."/>
            <person name="Gargeya S."/>
            <person name="Fitzgerald M."/>
            <person name="Abouelleil A."/>
            <person name="Alvarado L."/>
            <person name="Chapman S.B."/>
            <person name="Gainer-Dewar J."/>
            <person name="Goldberg J."/>
            <person name="Griggs A."/>
            <person name="Gujja S."/>
            <person name="Hansen M."/>
            <person name="Howarth C."/>
            <person name="Imamovic A."/>
            <person name="Ireland A."/>
            <person name="Larimer J."/>
            <person name="McCowan C."/>
            <person name="Murphy C."/>
            <person name="Pearson M."/>
            <person name="Poon T.W."/>
            <person name="Priest M."/>
            <person name="Roberts A."/>
            <person name="Saif S."/>
            <person name="Shea T."/>
            <person name="Sykes S."/>
            <person name="Wortman J."/>
            <person name="Nusbaum C."/>
            <person name="Birren B."/>
        </authorList>
    </citation>
    <scope>NUCLEOTIDE SEQUENCE</scope>
    <source>
        <strain evidence="2">HDV247</strain>
    </source>
</reference>
<reference evidence="2" key="1">
    <citation type="submission" date="2011-10" db="EMBL/GenBank/DDBJ databases">
        <title>The Genome Sequence of Fusarium oxysporum HDV247.</title>
        <authorList>
            <consortium name="The Broad Institute Genome Sequencing Platform"/>
            <person name="Ma L.-J."/>
            <person name="Gale L.R."/>
            <person name="Schwartz D.C."/>
            <person name="Zhou S."/>
            <person name="Corby-Kistler H."/>
            <person name="Young S.K."/>
            <person name="Zeng Q."/>
            <person name="Gargeya S."/>
            <person name="Fitzgerald M."/>
            <person name="Haas B."/>
            <person name="Abouelleil A."/>
            <person name="Alvarado L."/>
            <person name="Arachchi H.M."/>
            <person name="Berlin A."/>
            <person name="Brown A."/>
            <person name="Chapman S.B."/>
            <person name="Chen Z."/>
            <person name="Dunbar C."/>
            <person name="Freedman E."/>
            <person name="Gearin G."/>
            <person name="Goldberg J."/>
            <person name="Griggs A."/>
            <person name="Gujja S."/>
            <person name="Heiman D."/>
            <person name="Howarth C."/>
            <person name="Larson L."/>
            <person name="Lui A."/>
            <person name="MacDonald P.J.P."/>
            <person name="Montmayeur A."/>
            <person name="Murphy C."/>
            <person name="Neiman D."/>
            <person name="Pearson M."/>
            <person name="Priest M."/>
            <person name="Roberts A."/>
            <person name="Saif S."/>
            <person name="Shea T."/>
            <person name="Shenoy N."/>
            <person name="Sisk P."/>
            <person name="Stolte C."/>
            <person name="Sykes S."/>
            <person name="Wortman J."/>
            <person name="Nusbaum C."/>
            <person name="Birren B."/>
        </authorList>
    </citation>
    <scope>NUCLEOTIDE SEQUENCE [LARGE SCALE GENOMIC DNA]</scope>
    <source>
        <strain evidence="2">HDV247</strain>
    </source>
</reference>
<evidence type="ECO:0000313" key="2">
    <source>
        <dbReference type="EMBL" id="EXA32062.1"/>
    </source>
</evidence>
<dbReference type="Proteomes" id="UP000030751">
    <property type="component" value="Unassembled WGS sequence"/>
</dbReference>
<proteinExistence type="predicted"/>
<organism evidence="2">
    <name type="scientific">Fusarium oxysporum f. sp. pisi HDV247</name>
    <dbReference type="NCBI Taxonomy" id="1080344"/>
    <lineage>
        <taxon>Eukaryota</taxon>
        <taxon>Fungi</taxon>
        <taxon>Dikarya</taxon>
        <taxon>Ascomycota</taxon>
        <taxon>Pezizomycotina</taxon>
        <taxon>Sordariomycetes</taxon>
        <taxon>Hypocreomycetidae</taxon>
        <taxon>Hypocreales</taxon>
        <taxon>Nectriaceae</taxon>
        <taxon>Fusarium</taxon>
        <taxon>Fusarium oxysporum species complex</taxon>
    </lineage>
</organism>
<dbReference type="AlphaFoldDB" id="W9NPZ3"/>
<name>W9NPZ3_FUSOX</name>
<dbReference type="HOGENOM" id="CLU_2440953_0_0_1"/>